<keyword evidence="2" id="KW-1185">Reference proteome</keyword>
<dbReference type="AlphaFoldDB" id="A0AAV2G916"/>
<evidence type="ECO:0000313" key="1">
    <source>
        <dbReference type="EMBL" id="CAL1406966.1"/>
    </source>
</evidence>
<name>A0AAV2G916_9ROSI</name>
<dbReference type="EMBL" id="OZ034821">
    <property type="protein sequence ID" value="CAL1406966.1"/>
    <property type="molecule type" value="Genomic_DNA"/>
</dbReference>
<dbReference type="Proteomes" id="UP001497516">
    <property type="component" value="Chromosome 8"/>
</dbReference>
<sequence length="74" mass="8060">MAIIHAKDVKDVTGMMLAPALTLVTPMSDRPSSSGVDSRVARSVKALPVTEIESRVRRRSSTIRTSVVRLLVSR</sequence>
<organism evidence="1 2">
    <name type="scientific">Linum trigynum</name>
    <dbReference type="NCBI Taxonomy" id="586398"/>
    <lineage>
        <taxon>Eukaryota</taxon>
        <taxon>Viridiplantae</taxon>
        <taxon>Streptophyta</taxon>
        <taxon>Embryophyta</taxon>
        <taxon>Tracheophyta</taxon>
        <taxon>Spermatophyta</taxon>
        <taxon>Magnoliopsida</taxon>
        <taxon>eudicotyledons</taxon>
        <taxon>Gunneridae</taxon>
        <taxon>Pentapetalae</taxon>
        <taxon>rosids</taxon>
        <taxon>fabids</taxon>
        <taxon>Malpighiales</taxon>
        <taxon>Linaceae</taxon>
        <taxon>Linum</taxon>
    </lineage>
</organism>
<accession>A0AAV2G916</accession>
<protein>
    <submittedName>
        <fullName evidence="1">Uncharacterized protein</fullName>
    </submittedName>
</protein>
<gene>
    <name evidence="1" type="ORF">LTRI10_LOCUS46658</name>
</gene>
<reference evidence="1 2" key="1">
    <citation type="submission" date="2024-04" db="EMBL/GenBank/DDBJ databases">
        <authorList>
            <person name="Fracassetti M."/>
        </authorList>
    </citation>
    <scope>NUCLEOTIDE SEQUENCE [LARGE SCALE GENOMIC DNA]</scope>
</reference>
<proteinExistence type="predicted"/>
<evidence type="ECO:0000313" key="2">
    <source>
        <dbReference type="Proteomes" id="UP001497516"/>
    </source>
</evidence>